<evidence type="ECO:0000313" key="1">
    <source>
        <dbReference type="EMBL" id="XCN26313.1"/>
    </source>
</evidence>
<protein>
    <recommendedName>
        <fullName evidence="2">Virion structural protein</fullName>
    </recommendedName>
</protein>
<evidence type="ECO:0008006" key="2">
    <source>
        <dbReference type="Google" id="ProtNLM"/>
    </source>
</evidence>
<accession>A0AAU8KW61</accession>
<proteinExistence type="predicted"/>
<name>A0AAU8KW61_9VIRU</name>
<organism evidence="1">
    <name type="scientific">Pseudomonas phage vB_PaeM_FBPa36</name>
    <dbReference type="NCBI Taxonomy" id="3231237"/>
    <lineage>
        <taxon>Viruses</taxon>
    </lineage>
</organism>
<sequence length="284" mass="32050">MITFKIRNPNSRSITSIEVYRELSGTPIPDTPINQPIQKLDGFTTAIIDRDVVIGNVYDYRIRTVREGGDTAISPVFTFKAVSQYGPGGFLEPMMQADGAALLDRVTSPELPSLQDLLMMFNGQSENAINWTDQWTKIKHKSDIYFLPYMGYIEIPIDKLSELINNVDNNRTIVKGNCKYSFYVPSLPTSFYMQVMDGRFVGPYTLPADYPRKSMIRSISDQVNKNADDVRVIMTVVGANSTRAFKDLSKYGSSTITTFNPTIDANVSWYWKPILNFIQESGVN</sequence>
<dbReference type="EMBL" id="PP813861">
    <property type="protein sequence ID" value="XCN26313.1"/>
    <property type="molecule type" value="Genomic_DNA"/>
</dbReference>
<reference evidence="1" key="1">
    <citation type="submission" date="2024-05" db="EMBL/GenBank/DDBJ databases">
        <title>Defense systems in Pseudomonas aeruginosa.</title>
        <authorList>
            <person name="van den Berg D.F."/>
            <person name="Costa R.A."/>
        </authorList>
    </citation>
    <scope>NUCLEOTIDE SEQUENCE</scope>
</reference>